<dbReference type="AlphaFoldDB" id="A0A1X6YWK1"/>
<gene>
    <name evidence="2" type="ORF">RUM8411_01460</name>
</gene>
<keyword evidence="3" id="KW-1185">Reference proteome</keyword>
<dbReference type="InterPro" id="IPR008407">
    <property type="entry name" value="Brnchd-chn_aa_trnsp_AzlD"/>
</dbReference>
<feature type="transmembrane region" description="Helical" evidence="1">
    <location>
        <begin position="75"/>
        <end position="97"/>
    </location>
</feature>
<dbReference type="Pfam" id="PF05437">
    <property type="entry name" value="AzlD"/>
    <property type="match status" value="1"/>
</dbReference>
<evidence type="ECO:0000313" key="3">
    <source>
        <dbReference type="Proteomes" id="UP000193778"/>
    </source>
</evidence>
<dbReference type="EMBL" id="FWFP01000003">
    <property type="protein sequence ID" value="SLN33787.1"/>
    <property type="molecule type" value="Genomic_DNA"/>
</dbReference>
<proteinExistence type="predicted"/>
<evidence type="ECO:0000313" key="2">
    <source>
        <dbReference type="EMBL" id="SLN33787.1"/>
    </source>
</evidence>
<sequence length="101" mass="10662">MPSELAPWAAMGVIATITFLNRIAGPFIMSRLRTSARVERFLDAMSVSVIVALISSALARGTIREVVAVGASALAMLWFNNAIVALIAGTSAAALWLKFLA</sequence>
<keyword evidence="1" id="KW-0812">Transmembrane</keyword>
<organism evidence="2 3">
    <name type="scientific">Ruegeria meonggei</name>
    <dbReference type="NCBI Taxonomy" id="1446476"/>
    <lineage>
        <taxon>Bacteria</taxon>
        <taxon>Pseudomonadati</taxon>
        <taxon>Pseudomonadota</taxon>
        <taxon>Alphaproteobacteria</taxon>
        <taxon>Rhodobacterales</taxon>
        <taxon>Roseobacteraceae</taxon>
        <taxon>Ruegeria</taxon>
    </lineage>
</organism>
<keyword evidence="1" id="KW-0472">Membrane</keyword>
<keyword evidence="1" id="KW-1133">Transmembrane helix</keyword>
<feature type="transmembrane region" description="Helical" evidence="1">
    <location>
        <begin position="6"/>
        <end position="29"/>
    </location>
</feature>
<accession>A0A1X6YWK1</accession>
<protein>
    <submittedName>
        <fullName evidence="2">Branched-chain amino acid transport protein (AzlD)</fullName>
    </submittedName>
</protein>
<dbReference type="Proteomes" id="UP000193778">
    <property type="component" value="Unassembled WGS sequence"/>
</dbReference>
<name>A0A1X6YWK1_9RHOB</name>
<evidence type="ECO:0000256" key="1">
    <source>
        <dbReference type="SAM" id="Phobius"/>
    </source>
</evidence>
<reference evidence="3" key="1">
    <citation type="submission" date="2017-03" db="EMBL/GenBank/DDBJ databases">
        <authorList>
            <person name="Rodrigo-Torres L."/>
            <person name="Arahal R.D."/>
            <person name="Lucena T."/>
        </authorList>
    </citation>
    <scope>NUCLEOTIDE SEQUENCE [LARGE SCALE GENOMIC DNA]</scope>
    <source>
        <strain evidence="3">CECT 8411</strain>
    </source>
</reference>
<feature type="transmembrane region" description="Helical" evidence="1">
    <location>
        <begin position="41"/>
        <end position="63"/>
    </location>
</feature>